<dbReference type="PANTHER" id="PTHR21047">
    <property type="entry name" value="DTDP-6-DEOXY-D-GLUCOSE-3,5 EPIMERASE"/>
    <property type="match status" value="1"/>
</dbReference>
<dbReference type="PANTHER" id="PTHR21047:SF2">
    <property type="entry name" value="THYMIDINE DIPHOSPHO-4-KETO-RHAMNOSE 3,5-EPIMERASE"/>
    <property type="match status" value="1"/>
</dbReference>
<dbReference type="GO" id="GO:0019305">
    <property type="term" value="P:dTDP-rhamnose biosynthetic process"/>
    <property type="evidence" value="ECO:0007669"/>
    <property type="project" value="UniProtKB-UniRule"/>
</dbReference>
<evidence type="ECO:0000256" key="2">
    <source>
        <dbReference type="PIRSR" id="PIRSR600888-3"/>
    </source>
</evidence>
<comment type="function">
    <text evidence="3">Catalyzes the epimerization of the C3' and C5'positions of dTDP-6-deoxy-D-xylo-4-hexulose, forming dTDP-6-deoxy-L-lyxo-4-hexulose.</text>
</comment>
<dbReference type="EC" id="5.1.3.13" evidence="3"/>
<reference evidence="4 5" key="1">
    <citation type="journal article" date="2016" name="Nat. Commun.">
        <title>Thousands of microbial genomes shed light on interconnected biogeochemical processes in an aquifer system.</title>
        <authorList>
            <person name="Anantharaman K."/>
            <person name="Brown C.T."/>
            <person name="Hug L.A."/>
            <person name="Sharon I."/>
            <person name="Castelle C.J."/>
            <person name="Probst A.J."/>
            <person name="Thomas B.C."/>
            <person name="Singh A."/>
            <person name="Wilkins M.J."/>
            <person name="Karaoz U."/>
            <person name="Brodie E.L."/>
            <person name="Williams K.H."/>
            <person name="Hubbard S.S."/>
            <person name="Banfield J.F."/>
        </authorList>
    </citation>
    <scope>NUCLEOTIDE SEQUENCE [LARGE SCALE GENOMIC DNA]</scope>
</reference>
<gene>
    <name evidence="4" type="ORF">A2647_00425</name>
</gene>
<keyword evidence="3" id="KW-0413">Isomerase</keyword>
<sequence>MKIIPAKIKGVLIIEPDIFEDNRGWFVASYNKKKLSEFGINTEFIQDNHSMSKTKGILRGLHFQNHPFSQAKLVYCTRGAVLDVVVDLRKNSPTYKKWLSTLLSEENKKLLFIPRGFAHGFITLTDNALFQYKVDNDYDKASERSIRFDDPEIGIDWGNANPLLIDRDRNAPLLKDCDINF</sequence>
<accession>A0A1F6V7X2</accession>
<evidence type="ECO:0000256" key="3">
    <source>
        <dbReference type="RuleBase" id="RU364069"/>
    </source>
</evidence>
<organism evidence="4 5">
    <name type="scientific">Candidatus Nomurabacteria bacterium RIFCSPHIGHO2_01_FULL_40_24b</name>
    <dbReference type="NCBI Taxonomy" id="1801739"/>
    <lineage>
        <taxon>Bacteria</taxon>
        <taxon>Candidatus Nomuraibacteriota</taxon>
    </lineage>
</organism>
<evidence type="ECO:0000313" key="4">
    <source>
        <dbReference type="EMBL" id="OGI65831.1"/>
    </source>
</evidence>
<dbReference type="GO" id="GO:0005829">
    <property type="term" value="C:cytosol"/>
    <property type="evidence" value="ECO:0007669"/>
    <property type="project" value="TreeGrafter"/>
</dbReference>
<dbReference type="InterPro" id="IPR000888">
    <property type="entry name" value="RmlC-like"/>
</dbReference>
<comment type="catalytic activity">
    <reaction evidence="3">
        <text>dTDP-4-dehydro-6-deoxy-alpha-D-glucose = dTDP-4-dehydro-beta-L-rhamnose</text>
        <dbReference type="Rhea" id="RHEA:16969"/>
        <dbReference type="ChEBI" id="CHEBI:57649"/>
        <dbReference type="ChEBI" id="CHEBI:62830"/>
        <dbReference type="EC" id="5.1.3.13"/>
    </reaction>
</comment>
<dbReference type="UniPathway" id="UPA00124"/>
<evidence type="ECO:0000256" key="1">
    <source>
        <dbReference type="PIRSR" id="PIRSR600888-1"/>
    </source>
</evidence>
<dbReference type="Pfam" id="PF00908">
    <property type="entry name" value="dTDP_sugar_isom"/>
    <property type="match status" value="1"/>
</dbReference>
<comment type="pathway">
    <text evidence="3">Carbohydrate biosynthesis; dTDP-L-rhamnose biosynthesis.</text>
</comment>
<feature type="active site" description="Proton donor" evidence="1">
    <location>
        <position position="132"/>
    </location>
</feature>
<dbReference type="NCBIfam" id="TIGR01221">
    <property type="entry name" value="rmlC"/>
    <property type="match status" value="1"/>
</dbReference>
<name>A0A1F6V7X2_9BACT</name>
<evidence type="ECO:0000313" key="5">
    <source>
        <dbReference type="Proteomes" id="UP000177370"/>
    </source>
</evidence>
<protein>
    <recommendedName>
        <fullName evidence="3">dTDP-4-dehydrorhamnose 3,5-epimerase</fullName>
        <ecNumber evidence="3">5.1.3.13</ecNumber>
    </recommendedName>
    <alternativeName>
        <fullName evidence="3">Thymidine diphospho-4-keto-rhamnose 3,5-epimerase</fullName>
    </alternativeName>
</protein>
<dbReference type="InterPro" id="IPR011051">
    <property type="entry name" value="RmlC_Cupin_sf"/>
</dbReference>
<dbReference type="Proteomes" id="UP000177370">
    <property type="component" value="Unassembled WGS sequence"/>
</dbReference>
<dbReference type="GO" id="GO:0008830">
    <property type="term" value="F:dTDP-4-dehydrorhamnose 3,5-epimerase activity"/>
    <property type="evidence" value="ECO:0007669"/>
    <property type="project" value="UniProtKB-UniRule"/>
</dbReference>
<dbReference type="SUPFAM" id="SSF51182">
    <property type="entry name" value="RmlC-like cupins"/>
    <property type="match status" value="1"/>
</dbReference>
<dbReference type="CDD" id="cd00438">
    <property type="entry name" value="cupin_RmlC"/>
    <property type="match status" value="1"/>
</dbReference>
<dbReference type="InterPro" id="IPR014710">
    <property type="entry name" value="RmlC-like_jellyroll"/>
</dbReference>
<feature type="active site" description="Proton acceptor" evidence="1">
    <location>
        <position position="62"/>
    </location>
</feature>
<comment type="similarity">
    <text evidence="3">Belongs to the dTDP-4-dehydrorhamnose 3,5-epimerase family.</text>
</comment>
<dbReference type="Gene3D" id="2.60.120.10">
    <property type="entry name" value="Jelly Rolls"/>
    <property type="match status" value="1"/>
</dbReference>
<feature type="site" description="Participates in a stacking interaction with the thymidine ring of dTDP-4-oxo-6-deoxyglucose" evidence="2">
    <location>
        <position position="138"/>
    </location>
</feature>
<comment type="subunit">
    <text evidence="3">Homodimer.</text>
</comment>
<dbReference type="EMBL" id="MFTP01000012">
    <property type="protein sequence ID" value="OGI65831.1"/>
    <property type="molecule type" value="Genomic_DNA"/>
</dbReference>
<dbReference type="GO" id="GO:0000271">
    <property type="term" value="P:polysaccharide biosynthetic process"/>
    <property type="evidence" value="ECO:0007669"/>
    <property type="project" value="TreeGrafter"/>
</dbReference>
<comment type="caution">
    <text evidence="4">The sequence shown here is derived from an EMBL/GenBank/DDBJ whole genome shotgun (WGS) entry which is preliminary data.</text>
</comment>
<dbReference type="AlphaFoldDB" id="A0A1F6V7X2"/>
<proteinExistence type="inferred from homology"/>